<keyword evidence="1" id="KW-0560">Oxidoreductase</keyword>
<evidence type="ECO:0000313" key="3">
    <source>
        <dbReference type="EMBL" id="OUO57646.1"/>
    </source>
</evidence>
<feature type="domain" description="Flavin reductase like" evidence="2">
    <location>
        <begin position="10"/>
        <end position="157"/>
    </location>
</feature>
<organism evidence="3 4">
    <name type="scientific">Candidatus Avelusimicrobium gallicola</name>
    <dbReference type="NCBI Taxonomy" id="2562704"/>
    <lineage>
        <taxon>Bacteria</taxon>
        <taxon>Pseudomonadati</taxon>
        <taxon>Elusimicrobiota</taxon>
        <taxon>Elusimicrobia</taxon>
        <taxon>Elusimicrobiales</taxon>
        <taxon>Elusimicrobiaceae</taxon>
        <taxon>Candidatus Avelusimicrobium</taxon>
    </lineage>
</organism>
<dbReference type="GO" id="GO:0010181">
    <property type="term" value="F:FMN binding"/>
    <property type="evidence" value="ECO:0007669"/>
    <property type="project" value="InterPro"/>
</dbReference>
<sequence length="170" mass="18571">MSAQDINEGLHYVTYGLYIVTTADEGKQNGLIVNTVFQVTAEPARVAISVNKKSLTHEMITKSRVFAAMPLEQQTPLPFIGIFGFRTGRTFDKLAKVPHKTGFLGCPIVTEHTLSYMEIEVCQTLDVGSHTLFVGEVKDAGVIKPQGTALTYAYYHDVIKGKTPAGATHL</sequence>
<keyword evidence="4" id="KW-1185">Reference proteome</keyword>
<protein>
    <recommendedName>
        <fullName evidence="2">Flavin reductase like domain-containing protein</fullName>
    </recommendedName>
</protein>
<reference evidence="4" key="1">
    <citation type="submission" date="2017-04" db="EMBL/GenBank/DDBJ databases">
        <title>Function of individual gut microbiota members based on whole genome sequencing of pure cultures obtained from chicken caecum.</title>
        <authorList>
            <person name="Medvecky M."/>
            <person name="Cejkova D."/>
            <person name="Polansky O."/>
            <person name="Karasova D."/>
            <person name="Kubasova T."/>
            <person name="Cizek A."/>
            <person name="Rychlik I."/>
        </authorList>
    </citation>
    <scope>NUCLEOTIDE SEQUENCE [LARGE SCALE GENOMIC DNA]</scope>
    <source>
        <strain evidence="4">An273</strain>
    </source>
</reference>
<evidence type="ECO:0000259" key="2">
    <source>
        <dbReference type="SMART" id="SM00903"/>
    </source>
</evidence>
<dbReference type="SMART" id="SM00903">
    <property type="entry name" value="Flavin_Reduct"/>
    <property type="match status" value="1"/>
</dbReference>
<dbReference type="RefSeq" id="WP_087287370.1">
    <property type="nucleotide sequence ID" value="NZ_NFJD01000001.1"/>
</dbReference>
<dbReference type="GO" id="GO:0042602">
    <property type="term" value="F:riboflavin reductase (NADPH) activity"/>
    <property type="evidence" value="ECO:0007669"/>
    <property type="project" value="TreeGrafter"/>
</dbReference>
<proteinExistence type="predicted"/>
<gene>
    <name evidence="3" type="ORF">B5F75_02405</name>
</gene>
<dbReference type="AlphaFoldDB" id="A0A1Y4DEZ1"/>
<name>A0A1Y4DEZ1_9BACT</name>
<dbReference type="EMBL" id="NFJD01000001">
    <property type="protein sequence ID" value="OUO57646.1"/>
    <property type="molecule type" value="Genomic_DNA"/>
</dbReference>
<evidence type="ECO:0000313" key="4">
    <source>
        <dbReference type="Proteomes" id="UP000196368"/>
    </source>
</evidence>
<dbReference type="InterPro" id="IPR002563">
    <property type="entry name" value="Flavin_Rdtase-like_dom"/>
</dbReference>
<evidence type="ECO:0000256" key="1">
    <source>
        <dbReference type="ARBA" id="ARBA00023002"/>
    </source>
</evidence>
<dbReference type="InterPro" id="IPR012349">
    <property type="entry name" value="Split_barrel_FMN-bd"/>
</dbReference>
<dbReference type="Proteomes" id="UP000196368">
    <property type="component" value="Unassembled WGS sequence"/>
</dbReference>
<dbReference type="SUPFAM" id="SSF50475">
    <property type="entry name" value="FMN-binding split barrel"/>
    <property type="match status" value="1"/>
</dbReference>
<dbReference type="Pfam" id="PF01613">
    <property type="entry name" value="Flavin_Reduct"/>
    <property type="match status" value="1"/>
</dbReference>
<accession>A0A1Y4DEZ1</accession>
<dbReference type="Gene3D" id="2.30.110.10">
    <property type="entry name" value="Electron Transport, Fmn-binding Protein, Chain A"/>
    <property type="match status" value="1"/>
</dbReference>
<dbReference type="PANTHER" id="PTHR30466:SF1">
    <property type="entry name" value="FMN REDUCTASE (NADH) RUTF"/>
    <property type="match status" value="1"/>
</dbReference>
<comment type="caution">
    <text evidence="3">The sequence shown here is derived from an EMBL/GenBank/DDBJ whole genome shotgun (WGS) entry which is preliminary data.</text>
</comment>
<dbReference type="OrthoDB" id="9799749at2"/>
<dbReference type="InterPro" id="IPR050268">
    <property type="entry name" value="NADH-dep_flavin_reductase"/>
</dbReference>
<dbReference type="PANTHER" id="PTHR30466">
    <property type="entry name" value="FLAVIN REDUCTASE"/>
    <property type="match status" value="1"/>
</dbReference>